<proteinExistence type="predicted"/>
<dbReference type="GO" id="GO:0022857">
    <property type="term" value="F:transmembrane transporter activity"/>
    <property type="evidence" value="ECO:0007669"/>
    <property type="project" value="InterPro"/>
</dbReference>
<dbReference type="RefSeq" id="WP_055217544.1">
    <property type="nucleotide sequence ID" value="NZ_CAXTGU010000002.1"/>
</dbReference>
<accession>A0A139JW67</accession>
<name>A0A139JW67_BACT4</name>
<dbReference type="Proteomes" id="UP000095541">
    <property type="component" value="Unassembled WGS sequence"/>
</dbReference>
<dbReference type="Pfam" id="PF07690">
    <property type="entry name" value="MFS_1"/>
    <property type="match status" value="1"/>
</dbReference>
<evidence type="ECO:0000313" key="4">
    <source>
        <dbReference type="EMBL" id="CUP55859.1"/>
    </source>
</evidence>
<dbReference type="PANTHER" id="PTHR42910:SF1">
    <property type="entry name" value="MAJOR FACILITATOR SUPERFAMILY (MFS) PROFILE DOMAIN-CONTAINING PROTEIN"/>
    <property type="match status" value="1"/>
</dbReference>
<dbReference type="CDD" id="cd17324">
    <property type="entry name" value="MFS_NepI_like"/>
    <property type="match status" value="1"/>
</dbReference>
<dbReference type="AlphaFoldDB" id="A0A139JW67"/>
<keyword evidence="2" id="KW-1133">Transmembrane helix</keyword>
<evidence type="ECO:0000256" key="3">
    <source>
        <dbReference type="ARBA" id="ARBA00023136"/>
    </source>
</evidence>
<dbReference type="InterPro" id="IPR011701">
    <property type="entry name" value="MFS"/>
</dbReference>
<dbReference type="SUPFAM" id="SSF103473">
    <property type="entry name" value="MFS general substrate transporter"/>
    <property type="match status" value="1"/>
</dbReference>
<gene>
    <name evidence="4" type="primary">ynfM</name>
    <name evidence="4" type="ORF">ERS852557_01014</name>
</gene>
<organism evidence="4 5">
    <name type="scientific">Bacteroides thetaiotaomicron</name>
    <dbReference type="NCBI Taxonomy" id="818"/>
    <lineage>
        <taxon>Bacteria</taxon>
        <taxon>Pseudomonadati</taxon>
        <taxon>Bacteroidota</taxon>
        <taxon>Bacteroidia</taxon>
        <taxon>Bacteroidales</taxon>
        <taxon>Bacteroidaceae</taxon>
        <taxon>Bacteroides</taxon>
    </lineage>
</organism>
<dbReference type="InterPro" id="IPR036259">
    <property type="entry name" value="MFS_trans_sf"/>
</dbReference>
<sequence length="391" mass="42825">MKQSLKENGGLPASILWTLAIVAGVSVANIYYIQPLLNMIRQELGISEFRTNLIAMVTQIGYAAGLLFITPLGDLYQRKKIILVNFFVLIFSLLTIALADNIHLILLASFFTGACSMIPQIFIPIAAQFSRPENKGRNVGIVLSGLLTGILASRVVSGFVGELFGWREMYYIAAAMMFVCAIVVLKVLPDIQTNFRGKYGDLMKSLLALVKEFPQLRIYSIRAALNFGSLLAMWSCLAFKMGQAPFHANSDIIGLLGLCGVAGALTASFVGKYVKRVGVRRFNFIGCGLILFSWLLFFVGENTYLGIILGIIIIDIGMQCIQLSNQTSIFELSPRASNRINTIFMTTYFVGGSLGTFLAGTFWQLYGWHGVIGIGATLTCISLLITTLSKK</sequence>
<evidence type="ECO:0000256" key="1">
    <source>
        <dbReference type="ARBA" id="ARBA00022692"/>
    </source>
</evidence>
<evidence type="ECO:0000256" key="2">
    <source>
        <dbReference type="ARBA" id="ARBA00022989"/>
    </source>
</evidence>
<keyword evidence="3" id="KW-0472">Membrane</keyword>
<keyword evidence="1" id="KW-0812">Transmembrane</keyword>
<dbReference type="InterPro" id="IPR020846">
    <property type="entry name" value="MFS_dom"/>
</dbReference>
<protein>
    <submittedName>
        <fullName evidence="4">Permease</fullName>
    </submittedName>
</protein>
<dbReference type="PANTHER" id="PTHR42910">
    <property type="entry name" value="TRANSPORTER SCO4007-RELATED"/>
    <property type="match status" value="1"/>
</dbReference>
<evidence type="ECO:0000313" key="5">
    <source>
        <dbReference type="Proteomes" id="UP000095541"/>
    </source>
</evidence>
<reference evidence="4 5" key="1">
    <citation type="submission" date="2015-09" db="EMBL/GenBank/DDBJ databases">
        <authorList>
            <consortium name="Pathogen Informatics"/>
        </authorList>
    </citation>
    <scope>NUCLEOTIDE SEQUENCE [LARGE SCALE GENOMIC DNA]</scope>
    <source>
        <strain evidence="4 5">2789STDY5834945</strain>
    </source>
</reference>
<dbReference type="EMBL" id="CZBI01000001">
    <property type="protein sequence ID" value="CUP55859.1"/>
    <property type="molecule type" value="Genomic_DNA"/>
</dbReference>
<dbReference type="PROSITE" id="PS50850">
    <property type="entry name" value="MFS"/>
    <property type="match status" value="1"/>
</dbReference>
<dbReference type="PATRIC" id="fig|818.29.peg.4445"/>
<dbReference type="Gene3D" id="1.20.1250.20">
    <property type="entry name" value="MFS general substrate transporter like domains"/>
    <property type="match status" value="1"/>
</dbReference>